<dbReference type="Pfam" id="PF02875">
    <property type="entry name" value="Mur_ligase_C"/>
    <property type="match status" value="1"/>
</dbReference>
<evidence type="ECO:0000256" key="4">
    <source>
        <dbReference type="ARBA" id="ARBA00011738"/>
    </source>
</evidence>
<dbReference type="RefSeq" id="WP_087678535.1">
    <property type="nucleotide sequence ID" value="NZ_FUWV01000005.1"/>
</dbReference>
<organism evidence="16 17">
    <name type="scientific">Garciella nitratireducens DSM 15102</name>
    <dbReference type="NCBI Taxonomy" id="1121911"/>
    <lineage>
        <taxon>Bacteria</taxon>
        <taxon>Bacillati</taxon>
        <taxon>Bacillota</taxon>
        <taxon>Clostridia</taxon>
        <taxon>Eubacteriales</taxon>
        <taxon>Eubacteriaceae</taxon>
        <taxon>Garciella</taxon>
    </lineage>
</organism>
<evidence type="ECO:0000256" key="13">
    <source>
        <dbReference type="ARBA" id="ARBA00048425"/>
    </source>
</evidence>
<evidence type="ECO:0000256" key="7">
    <source>
        <dbReference type="ARBA" id="ARBA00022036"/>
    </source>
</evidence>
<protein>
    <recommendedName>
        <fullName evidence="7">Cyanophycin synthetase</fullName>
        <ecNumber evidence="6">6.3.2.29</ecNumber>
        <ecNumber evidence="5">6.3.2.30</ecNumber>
    </recommendedName>
    <alternativeName>
        <fullName evidence="11">Cyanophycin synthase</fullName>
    </alternativeName>
</protein>
<dbReference type="Pfam" id="PF18921">
    <property type="entry name" value="Cyanophycin_syn"/>
    <property type="match status" value="1"/>
</dbReference>
<evidence type="ECO:0000256" key="1">
    <source>
        <dbReference type="ARBA" id="ARBA00003184"/>
    </source>
</evidence>
<feature type="domain" description="ATP-grasp" evidence="15">
    <location>
        <begin position="220"/>
        <end position="473"/>
    </location>
</feature>
<dbReference type="InterPro" id="IPR005479">
    <property type="entry name" value="CPAse_ATP-bd"/>
</dbReference>
<dbReference type="Proteomes" id="UP000196365">
    <property type="component" value="Unassembled WGS sequence"/>
</dbReference>
<evidence type="ECO:0000256" key="6">
    <source>
        <dbReference type="ARBA" id="ARBA00013005"/>
    </source>
</evidence>
<evidence type="ECO:0000256" key="12">
    <source>
        <dbReference type="ARBA" id="ARBA00048094"/>
    </source>
</evidence>
<dbReference type="EC" id="6.3.2.29" evidence="6"/>
<comment type="similarity">
    <text evidence="3">In the C-terminal section; belongs to the MurCDEF family.</text>
</comment>
<evidence type="ECO:0000256" key="14">
    <source>
        <dbReference type="PROSITE-ProRule" id="PRU00409"/>
    </source>
</evidence>
<comment type="function">
    <text evidence="1">Catalyzes the ATP-dependent polymerization of arginine and aspartate to multi-L-arginyl-poly-L-aspartic acid (cyanophycin; a water-insoluble reserve polymer).</text>
</comment>
<keyword evidence="8" id="KW-0436">Ligase</keyword>
<dbReference type="PANTHER" id="PTHR23135:SF18">
    <property type="entry name" value="CYANOPHYCIN SYNTHETASE"/>
    <property type="match status" value="1"/>
</dbReference>
<comment type="catalytic activity">
    <reaction evidence="12">
        <text>[L-4-(L-arginin-2-N-yl)aspartate](n)-L-aspartate + L-arginine + ATP = [L-4-(L-arginin-2-N-yl)aspartate](n+1) + ADP + phosphate + H(+)</text>
        <dbReference type="Rhea" id="RHEA:23888"/>
        <dbReference type="Rhea" id="RHEA-COMP:13732"/>
        <dbReference type="Rhea" id="RHEA-COMP:13733"/>
        <dbReference type="ChEBI" id="CHEBI:15378"/>
        <dbReference type="ChEBI" id="CHEBI:30616"/>
        <dbReference type="ChEBI" id="CHEBI:32682"/>
        <dbReference type="ChEBI" id="CHEBI:43474"/>
        <dbReference type="ChEBI" id="CHEBI:137986"/>
        <dbReference type="ChEBI" id="CHEBI:137990"/>
        <dbReference type="ChEBI" id="CHEBI:456216"/>
        <dbReference type="EC" id="6.3.2.30"/>
    </reaction>
</comment>
<accession>A0A1T4LU60</accession>
<dbReference type="GO" id="GO:0071160">
    <property type="term" value="F:cyanophycin synthetase activity (L-aspartate-adding)"/>
    <property type="evidence" value="ECO:0007669"/>
    <property type="project" value="UniProtKB-EC"/>
</dbReference>
<dbReference type="Pfam" id="PF08245">
    <property type="entry name" value="Mur_ligase_M"/>
    <property type="match status" value="1"/>
</dbReference>
<keyword evidence="9 14" id="KW-0547">Nucleotide-binding</keyword>
<dbReference type="InterPro" id="IPR013221">
    <property type="entry name" value="Mur_ligase_cen"/>
</dbReference>
<evidence type="ECO:0000313" key="17">
    <source>
        <dbReference type="Proteomes" id="UP000196365"/>
    </source>
</evidence>
<keyword evidence="10 14" id="KW-0067">ATP-binding</keyword>
<dbReference type="NCBIfam" id="TIGR02068">
    <property type="entry name" value="cya_phycin_syn"/>
    <property type="match status" value="1"/>
</dbReference>
<evidence type="ECO:0000313" key="16">
    <source>
        <dbReference type="EMBL" id="SJZ58181.1"/>
    </source>
</evidence>
<evidence type="ECO:0000256" key="2">
    <source>
        <dbReference type="ARBA" id="ARBA00004752"/>
    </source>
</evidence>
<evidence type="ECO:0000256" key="11">
    <source>
        <dbReference type="ARBA" id="ARBA00031353"/>
    </source>
</evidence>
<dbReference type="SUPFAM" id="SSF53623">
    <property type="entry name" value="MurD-like peptide ligases, catalytic domain"/>
    <property type="match status" value="1"/>
</dbReference>
<reference evidence="16 17" key="1">
    <citation type="submission" date="2017-02" db="EMBL/GenBank/DDBJ databases">
        <authorList>
            <person name="Peterson S.W."/>
        </authorList>
    </citation>
    <scope>NUCLEOTIDE SEQUENCE [LARGE SCALE GENOMIC DNA]</scope>
    <source>
        <strain evidence="16 17">DSM 15102</strain>
    </source>
</reference>
<dbReference type="InterPro" id="IPR004101">
    <property type="entry name" value="Mur_ligase_C"/>
</dbReference>
<dbReference type="InterPro" id="IPR036565">
    <property type="entry name" value="Mur-like_cat_sf"/>
</dbReference>
<dbReference type="GO" id="GO:0005524">
    <property type="term" value="F:ATP binding"/>
    <property type="evidence" value="ECO:0007669"/>
    <property type="project" value="UniProtKB-UniRule"/>
</dbReference>
<dbReference type="InterPro" id="IPR011810">
    <property type="entry name" value="Cya_phycin_syn"/>
</dbReference>
<dbReference type="EC" id="6.3.2.30" evidence="5"/>
<evidence type="ECO:0000256" key="8">
    <source>
        <dbReference type="ARBA" id="ARBA00022598"/>
    </source>
</evidence>
<evidence type="ECO:0000259" key="15">
    <source>
        <dbReference type="PROSITE" id="PS50975"/>
    </source>
</evidence>
<evidence type="ECO:0000256" key="9">
    <source>
        <dbReference type="ARBA" id="ARBA00022741"/>
    </source>
</evidence>
<dbReference type="GO" id="GO:0046872">
    <property type="term" value="F:metal ion binding"/>
    <property type="evidence" value="ECO:0007669"/>
    <property type="project" value="InterPro"/>
</dbReference>
<dbReference type="SUPFAM" id="SSF56059">
    <property type="entry name" value="Glutathione synthetase ATP-binding domain-like"/>
    <property type="match status" value="1"/>
</dbReference>
<dbReference type="PROSITE" id="PS01011">
    <property type="entry name" value="FOLYLPOLYGLU_SYNT_1"/>
    <property type="match status" value="1"/>
</dbReference>
<comment type="pathway">
    <text evidence="2">Cell wall biogenesis; peptidoglycan biosynthesis.</text>
</comment>
<dbReference type="Gene3D" id="3.90.190.20">
    <property type="entry name" value="Mur ligase, C-terminal domain"/>
    <property type="match status" value="1"/>
</dbReference>
<evidence type="ECO:0000256" key="3">
    <source>
        <dbReference type="ARBA" id="ARBA00009060"/>
    </source>
</evidence>
<dbReference type="NCBIfam" id="NF010623">
    <property type="entry name" value="PRK14016.1"/>
    <property type="match status" value="1"/>
</dbReference>
<sequence length="883" mass="98039">MKLKDLIIYNGRNIYCHRPCIRAEVNLEKHAEIPTCDIPNFNNLLLEYIPTLKEHKCSRGYPGGFVERLYEGTYLAHVLEHVCIEIQNILGYDVAFGKARKTSQDTVYYIVFEYKNKEIAEEVVYLAIDLLNDLCENAQKIEFLGKMEKLKEIALDGTLGPSTQAIKDEAEIRGIPVMQIGKGSLLQLGYGCYSKRIQATITENTGCIPVDISCDKDMTKELLRMGGIPIPDGYTSDNLEDILAYSKRIGYPVVIKPNQGNQGKGVSINLTDQDHVITAFQIAKEYCNQVVVEKYIPGNHYRLLVVNGKVSACAQRISAHVIGNGNHTIRELIQIENQNPLRGEGHEKPLTKLKIDSVMELLLKKNNMHLDMIPQKGEIVYLRENDNLSTGGIALDVTDQVHPENLDIAVNAAHIIGLDVAGIDITTKDISTPITSNHGAVIEVNAAPGIRMHHYPTKGKQRNVAKDIVDSLFPKGSSYSIPIISVTGTNGKTTTTRMLGKILMEKGLRVGMTTTGGIYIDQQCIMKGDTTGAISAQSVLMDKRVEAAVLETARGGIIKRGLGYDLADVGIITNISEDHLGLDGINTLEELAFVKSLVVEAIKKSGYAVLNAEDPYCINIGKKLSRNIIYFSTHKNQIVIQEHIRRGGRAVYLKNDQICTYNGKIEQEILSIKEIPATLNGILTCNIKNSLAAVAGAFGLDVKPEIIAKGLKNFKCDLVDNPGRFNIHQVRDFKVVVDYGHNIDSYQEIISTLKKMNHNRLIGVIGVPGDRSETSTVKIGQICGENFHHIIIKEDQEIRNFEPGMVSKFLKNGCMISGMNKDCLEIELCERDALKKAMMMAQKDDIVVIFYEDYQGVMDTIKETKLVIEENNNRQKISLKNNA</sequence>
<dbReference type="InterPro" id="IPR013651">
    <property type="entry name" value="ATP-grasp_RimK-type"/>
</dbReference>
<name>A0A1T4LU60_9FIRM</name>
<keyword evidence="17" id="KW-1185">Reference proteome</keyword>
<dbReference type="Pfam" id="PF08443">
    <property type="entry name" value="RimK"/>
    <property type="match status" value="1"/>
</dbReference>
<dbReference type="GO" id="GO:0004326">
    <property type="term" value="F:tetrahydrofolylpolyglutamate synthase activity"/>
    <property type="evidence" value="ECO:0007669"/>
    <property type="project" value="InterPro"/>
</dbReference>
<dbReference type="InterPro" id="IPR044019">
    <property type="entry name" value="Cyanophycin_syn_N"/>
</dbReference>
<dbReference type="Gene3D" id="3.30.470.20">
    <property type="entry name" value="ATP-grasp fold, B domain"/>
    <property type="match status" value="2"/>
</dbReference>
<dbReference type="Gene3D" id="3.40.1190.10">
    <property type="entry name" value="Mur-like, catalytic domain"/>
    <property type="match status" value="1"/>
</dbReference>
<comment type="catalytic activity">
    <reaction evidence="13">
        <text>[L-4-(L-arginin-2-N-yl)aspartate](n) + L-aspartate + ATP = [L-4-(L-arginin-2-N-yl)aspartate](n)-L-aspartate + ADP + phosphate + H(+)</text>
        <dbReference type="Rhea" id="RHEA:13277"/>
        <dbReference type="Rhea" id="RHEA-COMP:13728"/>
        <dbReference type="Rhea" id="RHEA-COMP:13733"/>
        <dbReference type="ChEBI" id="CHEBI:15378"/>
        <dbReference type="ChEBI" id="CHEBI:29991"/>
        <dbReference type="ChEBI" id="CHEBI:30616"/>
        <dbReference type="ChEBI" id="CHEBI:43474"/>
        <dbReference type="ChEBI" id="CHEBI:137986"/>
        <dbReference type="ChEBI" id="CHEBI:137990"/>
        <dbReference type="ChEBI" id="CHEBI:456216"/>
        <dbReference type="EC" id="6.3.2.29"/>
    </reaction>
</comment>
<dbReference type="OrthoDB" id="9803907at2"/>
<evidence type="ECO:0000256" key="5">
    <source>
        <dbReference type="ARBA" id="ARBA00012968"/>
    </source>
</evidence>
<comment type="subunit">
    <text evidence="4">Homodimer.</text>
</comment>
<dbReference type="InterPro" id="IPR036615">
    <property type="entry name" value="Mur_ligase_C_dom_sf"/>
</dbReference>
<proteinExistence type="inferred from homology"/>
<dbReference type="PROSITE" id="PS50975">
    <property type="entry name" value="ATP_GRASP"/>
    <property type="match status" value="1"/>
</dbReference>
<dbReference type="SUPFAM" id="SSF53244">
    <property type="entry name" value="MurD-like peptide ligases, peptide-binding domain"/>
    <property type="match status" value="1"/>
</dbReference>
<dbReference type="EMBL" id="FUWV01000005">
    <property type="protein sequence ID" value="SJZ58181.1"/>
    <property type="molecule type" value="Genomic_DNA"/>
</dbReference>
<dbReference type="Pfam" id="PF02786">
    <property type="entry name" value="CPSase_L_D2"/>
    <property type="match status" value="1"/>
</dbReference>
<dbReference type="InterPro" id="IPR011761">
    <property type="entry name" value="ATP-grasp"/>
</dbReference>
<dbReference type="InterPro" id="IPR018109">
    <property type="entry name" value="Folylpolyglutamate_synth_CS"/>
</dbReference>
<dbReference type="PANTHER" id="PTHR23135">
    <property type="entry name" value="MUR LIGASE FAMILY MEMBER"/>
    <property type="match status" value="1"/>
</dbReference>
<dbReference type="GO" id="GO:0071161">
    <property type="term" value="F:cyanophycin synthetase activity (L-arginine-adding)"/>
    <property type="evidence" value="ECO:0007669"/>
    <property type="project" value="UniProtKB-EC"/>
</dbReference>
<dbReference type="AlphaFoldDB" id="A0A1T4LU60"/>
<gene>
    <name evidence="16" type="ORF">SAMN02745973_01081</name>
</gene>
<evidence type="ECO:0000256" key="10">
    <source>
        <dbReference type="ARBA" id="ARBA00022840"/>
    </source>
</evidence>